<proteinExistence type="predicted"/>
<organism evidence="1 2">
    <name type="scientific">Batillaria attramentaria</name>
    <dbReference type="NCBI Taxonomy" id="370345"/>
    <lineage>
        <taxon>Eukaryota</taxon>
        <taxon>Metazoa</taxon>
        <taxon>Spiralia</taxon>
        <taxon>Lophotrochozoa</taxon>
        <taxon>Mollusca</taxon>
        <taxon>Gastropoda</taxon>
        <taxon>Caenogastropoda</taxon>
        <taxon>Sorbeoconcha</taxon>
        <taxon>Cerithioidea</taxon>
        <taxon>Batillariidae</taxon>
        <taxon>Batillaria</taxon>
    </lineage>
</organism>
<comment type="caution">
    <text evidence="1">The sequence shown here is derived from an EMBL/GenBank/DDBJ whole genome shotgun (WGS) entry which is preliminary data.</text>
</comment>
<dbReference type="AlphaFoldDB" id="A0ABD0K110"/>
<name>A0ABD0K110_9CAEN</name>
<evidence type="ECO:0000313" key="1">
    <source>
        <dbReference type="EMBL" id="KAK7480704.1"/>
    </source>
</evidence>
<dbReference type="Proteomes" id="UP001519460">
    <property type="component" value="Unassembled WGS sequence"/>
</dbReference>
<sequence length="110" mass="12137">MSCRPHSLDTHDSSARLRAFLPLHPSRARLLISHDKRQRREKANARNRSKLICTRGGKSQGAGFTPTLLVTQTACWLSGDADKCRMSNPLVTVAVFTPFCTSPCGVTVRD</sequence>
<keyword evidence="2" id="KW-1185">Reference proteome</keyword>
<protein>
    <submittedName>
        <fullName evidence="1">Uncharacterized protein</fullName>
    </submittedName>
</protein>
<accession>A0ABD0K110</accession>
<dbReference type="EMBL" id="JACVVK020000276">
    <property type="protein sequence ID" value="KAK7480704.1"/>
    <property type="molecule type" value="Genomic_DNA"/>
</dbReference>
<evidence type="ECO:0000313" key="2">
    <source>
        <dbReference type="Proteomes" id="UP001519460"/>
    </source>
</evidence>
<gene>
    <name evidence="1" type="ORF">BaRGS_00028072</name>
</gene>
<reference evidence="1 2" key="1">
    <citation type="journal article" date="2023" name="Sci. Data">
        <title>Genome assembly of the Korean intertidal mud-creeper Batillaria attramentaria.</title>
        <authorList>
            <person name="Patra A.K."/>
            <person name="Ho P.T."/>
            <person name="Jun S."/>
            <person name="Lee S.J."/>
            <person name="Kim Y."/>
            <person name="Won Y.J."/>
        </authorList>
    </citation>
    <scope>NUCLEOTIDE SEQUENCE [LARGE SCALE GENOMIC DNA]</scope>
    <source>
        <strain evidence="1">Wonlab-2016</strain>
    </source>
</reference>